<evidence type="ECO:0000313" key="7">
    <source>
        <dbReference type="EMBL" id="KAK9716150.1"/>
    </source>
</evidence>
<keyword evidence="8" id="KW-1185">Reference proteome</keyword>
<dbReference type="PANTHER" id="PTHR45744">
    <property type="entry name" value="TYROSINE AMINOTRANSFERASE"/>
    <property type="match status" value="1"/>
</dbReference>
<dbReference type="FunFam" id="3.90.1150.10:FF:000040">
    <property type="entry name" value="Tyrosine aminotransferase"/>
    <property type="match status" value="1"/>
</dbReference>
<dbReference type="CDD" id="cd00609">
    <property type="entry name" value="AAT_like"/>
    <property type="match status" value="1"/>
</dbReference>
<keyword evidence="3 4" id="KW-0663">Pyridoxal phosphate</keyword>
<dbReference type="PIRSF" id="PIRSF000517">
    <property type="entry name" value="Tyr_transaminase"/>
    <property type="match status" value="1"/>
</dbReference>
<dbReference type="Pfam" id="PF00155">
    <property type="entry name" value="Aminotran_1_2"/>
    <property type="match status" value="1"/>
</dbReference>
<sequence length="440" mass="49550">MEKEGRKEIIKWNFIGKKEDININKNNEENKKKSNNSKSYTIREARTMIMENINPNDKRQMLALAHGDPSIFSCFRTCRNAEDAVVEALRSGNFNSYATSTGLLTARKAVAEYLSQDLPYTVSANGVYLTNGCTGAIDVALSMLARPGANILLPKPGYPYYEIRSEYIGLETRHFDLLPENGWEVDLQSLEAQADSNTVAMVLINPGNPCGNVFTYKHLQKVAEVARRLGIMVISDEVYGELTFGNNPFVPMAVFESAVPVITLGSLSKRWIVPGWRLGWLVTHDTHCILLNSGIIERIEHIVSKASDPVTFLQAALPKILKWTSEDFFTKITNILQHDANICYEKLQEIPVITCPYKPDGSMFMMVKLNVCLLEDVEDDMDFCIKLANEENMIILPGVTVGLKNWLRVTFALEPAALEEGLERMKAFCQRHSKNHIKCY</sequence>
<dbReference type="NCBIfam" id="TIGR01265">
    <property type="entry name" value="tyr_nico_aTase"/>
    <property type="match status" value="1"/>
</dbReference>
<accession>A0AAW1KFC2</accession>
<dbReference type="AlphaFoldDB" id="A0AAW1KFC2"/>
<evidence type="ECO:0000256" key="5">
    <source>
        <dbReference type="PIRSR" id="PIRSR000517-1"/>
    </source>
</evidence>
<dbReference type="InterPro" id="IPR004839">
    <property type="entry name" value="Aminotransferase_I/II_large"/>
</dbReference>
<dbReference type="InterPro" id="IPR015421">
    <property type="entry name" value="PyrdxlP-dep_Trfase_major"/>
</dbReference>
<reference evidence="7" key="1">
    <citation type="submission" date="2024-03" db="EMBL/GenBank/DDBJ databases">
        <title>WGS assembly of Saponaria officinalis var. Norfolk2.</title>
        <authorList>
            <person name="Jenkins J."/>
            <person name="Shu S."/>
            <person name="Grimwood J."/>
            <person name="Barry K."/>
            <person name="Goodstein D."/>
            <person name="Schmutz J."/>
            <person name="Leebens-Mack J."/>
            <person name="Osbourn A."/>
        </authorList>
    </citation>
    <scope>NUCLEOTIDE SEQUENCE [LARGE SCALE GENOMIC DNA]</scope>
    <source>
        <strain evidence="7">JIC</strain>
    </source>
</reference>
<dbReference type="SUPFAM" id="SSF53383">
    <property type="entry name" value="PLP-dependent transferases"/>
    <property type="match status" value="1"/>
</dbReference>
<dbReference type="FunFam" id="3.40.640.10:FF:000048">
    <property type="entry name" value="tyrosine aminotransferase"/>
    <property type="match status" value="1"/>
</dbReference>
<organism evidence="7 8">
    <name type="scientific">Saponaria officinalis</name>
    <name type="common">Common soapwort</name>
    <name type="synonym">Lychnis saponaria</name>
    <dbReference type="NCBI Taxonomy" id="3572"/>
    <lineage>
        <taxon>Eukaryota</taxon>
        <taxon>Viridiplantae</taxon>
        <taxon>Streptophyta</taxon>
        <taxon>Embryophyta</taxon>
        <taxon>Tracheophyta</taxon>
        <taxon>Spermatophyta</taxon>
        <taxon>Magnoliopsida</taxon>
        <taxon>eudicotyledons</taxon>
        <taxon>Gunneridae</taxon>
        <taxon>Pentapetalae</taxon>
        <taxon>Caryophyllales</taxon>
        <taxon>Caryophyllaceae</taxon>
        <taxon>Caryophylleae</taxon>
        <taxon>Saponaria</taxon>
    </lineage>
</organism>
<dbReference type="GO" id="GO:0004838">
    <property type="term" value="F:L-tyrosine-2-oxoglutarate transaminase activity"/>
    <property type="evidence" value="ECO:0007669"/>
    <property type="project" value="TreeGrafter"/>
</dbReference>
<protein>
    <recommendedName>
        <fullName evidence="6">Aminotransferase class I/classII large domain-containing protein</fullName>
    </recommendedName>
</protein>
<comment type="similarity">
    <text evidence="2 4">Belongs to the class-I pyridoxal-phosphate-dependent aminotransferase family.</text>
</comment>
<proteinExistence type="inferred from homology"/>
<evidence type="ECO:0000256" key="2">
    <source>
        <dbReference type="ARBA" id="ARBA00007441"/>
    </source>
</evidence>
<dbReference type="InterPro" id="IPR015424">
    <property type="entry name" value="PyrdxlP-dep_Trfase"/>
</dbReference>
<gene>
    <name evidence="7" type="ORF">RND81_06G214100</name>
</gene>
<dbReference type="EMBL" id="JBDFQZ010000006">
    <property type="protein sequence ID" value="KAK9716150.1"/>
    <property type="molecule type" value="Genomic_DNA"/>
</dbReference>
<dbReference type="InterPro" id="IPR015422">
    <property type="entry name" value="PyrdxlP-dep_Trfase_small"/>
</dbReference>
<evidence type="ECO:0000313" key="8">
    <source>
        <dbReference type="Proteomes" id="UP001443914"/>
    </source>
</evidence>
<comment type="cofactor">
    <cofactor evidence="1 4 5">
        <name>pyridoxal 5'-phosphate</name>
        <dbReference type="ChEBI" id="CHEBI:597326"/>
    </cofactor>
</comment>
<dbReference type="Gene3D" id="3.90.1150.10">
    <property type="entry name" value="Aspartate Aminotransferase, domain 1"/>
    <property type="match status" value="1"/>
</dbReference>
<dbReference type="Gene3D" id="3.40.640.10">
    <property type="entry name" value="Type I PLP-dependent aspartate aminotransferase-like (Major domain)"/>
    <property type="match status" value="1"/>
</dbReference>
<feature type="modified residue" description="N6-(pyridoxal phosphate)lysine" evidence="5">
    <location>
        <position position="269"/>
    </location>
</feature>
<feature type="domain" description="Aminotransferase class I/classII large" evidence="6">
    <location>
        <begin position="60"/>
        <end position="424"/>
    </location>
</feature>
<dbReference type="PANTHER" id="PTHR45744:SF11">
    <property type="entry name" value="TYROSINE AMINOTRANSFERASE"/>
    <property type="match status" value="1"/>
</dbReference>
<dbReference type="InterPro" id="IPR005958">
    <property type="entry name" value="TyrNic_aminoTrfase"/>
</dbReference>
<evidence type="ECO:0000256" key="3">
    <source>
        <dbReference type="ARBA" id="ARBA00022898"/>
    </source>
</evidence>
<evidence type="ECO:0000256" key="1">
    <source>
        <dbReference type="ARBA" id="ARBA00001933"/>
    </source>
</evidence>
<dbReference type="GO" id="GO:0030170">
    <property type="term" value="F:pyridoxal phosphate binding"/>
    <property type="evidence" value="ECO:0007669"/>
    <property type="project" value="InterPro"/>
</dbReference>
<evidence type="ECO:0000256" key="4">
    <source>
        <dbReference type="PIRNR" id="PIRNR000517"/>
    </source>
</evidence>
<comment type="caution">
    <text evidence="7">The sequence shown here is derived from an EMBL/GenBank/DDBJ whole genome shotgun (WGS) entry which is preliminary data.</text>
</comment>
<dbReference type="GO" id="GO:0006572">
    <property type="term" value="P:L-tyrosine catabolic process"/>
    <property type="evidence" value="ECO:0007669"/>
    <property type="project" value="TreeGrafter"/>
</dbReference>
<dbReference type="Proteomes" id="UP001443914">
    <property type="component" value="Unassembled WGS sequence"/>
</dbReference>
<name>A0AAW1KFC2_SAPOF</name>
<evidence type="ECO:0000259" key="6">
    <source>
        <dbReference type="Pfam" id="PF00155"/>
    </source>
</evidence>